<evidence type="ECO:0000256" key="2">
    <source>
        <dbReference type="ARBA" id="ARBA00022723"/>
    </source>
</evidence>
<evidence type="ECO:0000256" key="3">
    <source>
        <dbReference type="ARBA" id="ARBA00023004"/>
    </source>
</evidence>
<keyword evidence="2 4" id="KW-0479">Metal-binding</keyword>
<gene>
    <name evidence="5" type="ORF">VMCG_05801</name>
</gene>
<name>A0A423WI63_9PEZI</name>
<dbReference type="SUPFAM" id="SSF48264">
    <property type="entry name" value="Cytochrome P450"/>
    <property type="match status" value="1"/>
</dbReference>
<dbReference type="Gene3D" id="1.10.630.10">
    <property type="entry name" value="Cytochrome P450"/>
    <property type="match status" value="1"/>
</dbReference>
<dbReference type="Proteomes" id="UP000283895">
    <property type="component" value="Unassembled WGS sequence"/>
</dbReference>
<dbReference type="InterPro" id="IPR002401">
    <property type="entry name" value="Cyt_P450_E_grp-I"/>
</dbReference>
<sequence length="532" mass="60177">MVFTAPGMALFGLAILIILKPLVQYFRDTRGFRKYPTQNFLSGITALAYNWEIGRRHSICRSRRLYNLHQKKGPVIRVAPDWLSFGSAAAVKDIYGHRSPLSKNEVYYVLQENGQHLANMTSKPFHSDRRHLVAASYAPRNIESWEPKISTLAEVLLSNLDSLCTIPLAPGQVPEKSDLLFDGNRWGLMFAFEGVGRIGLSAELNFINQGSDVFKLRMPDGSHQTINALKSVRGYYGAVATIVWDTPRFRLLKNFSGAFSRFYAEAWAHGDHWRDFLTQLVEDRLVRYDSGEVLEDLFQPMLEDRKTGDAPDVPKQDKVAEMDQMFTGAIDGTGSSLVNTLYYLVKYPDAMKRARDEVDAALSTDDDVAPWSKVKSLLYLKACVDEAQRLSPGVAGDLPRKTPPEDTYTVDGVTVPGGTNVSISAFTAQRDPEIFPDPETFRPERWLIKGDNQLKKMLDVYLVFTMGSRSCMGKSVTILIQMVYLATLLHRYDFALETPDWELSRTEYFNLWPCELPLKIWRREAQTPVTSG</sequence>
<reference evidence="5 6" key="1">
    <citation type="submission" date="2015-09" db="EMBL/GenBank/DDBJ databases">
        <title>Host preference determinants of Valsa canker pathogens revealed by comparative genomics.</title>
        <authorList>
            <person name="Yin Z."/>
            <person name="Huang L."/>
        </authorList>
    </citation>
    <scope>NUCLEOTIDE SEQUENCE [LARGE SCALE GENOMIC DNA]</scope>
    <source>
        <strain evidence="5 6">03-1</strain>
    </source>
</reference>
<evidence type="ECO:0000313" key="5">
    <source>
        <dbReference type="EMBL" id="ROW03102.1"/>
    </source>
</evidence>
<organism evidence="5 6">
    <name type="scientific">Cytospora schulzeri</name>
    <dbReference type="NCBI Taxonomy" id="448051"/>
    <lineage>
        <taxon>Eukaryota</taxon>
        <taxon>Fungi</taxon>
        <taxon>Dikarya</taxon>
        <taxon>Ascomycota</taxon>
        <taxon>Pezizomycotina</taxon>
        <taxon>Sordariomycetes</taxon>
        <taxon>Sordariomycetidae</taxon>
        <taxon>Diaporthales</taxon>
        <taxon>Cytosporaceae</taxon>
        <taxon>Cytospora</taxon>
    </lineage>
</organism>
<keyword evidence="1 4" id="KW-0349">Heme</keyword>
<dbReference type="PANTHER" id="PTHR24305">
    <property type="entry name" value="CYTOCHROME P450"/>
    <property type="match status" value="1"/>
</dbReference>
<evidence type="ECO:0000256" key="4">
    <source>
        <dbReference type="PIRSR" id="PIRSR602401-1"/>
    </source>
</evidence>
<dbReference type="InterPro" id="IPR036396">
    <property type="entry name" value="Cyt_P450_sf"/>
</dbReference>
<dbReference type="AlphaFoldDB" id="A0A423WI63"/>
<dbReference type="Pfam" id="PF00067">
    <property type="entry name" value="p450"/>
    <property type="match status" value="1"/>
</dbReference>
<evidence type="ECO:0000313" key="6">
    <source>
        <dbReference type="Proteomes" id="UP000283895"/>
    </source>
</evidence>
<dbReference type="InterPro" id="IPR050121">
    <property type="entry name" value="Cytochrome_P450_monoxygenase"/>
</dbReference>
<dbReference type="GO" id="GO:0016705">
    <property type="term" value="F:oxidoreductase activity, acting on paired donors, with incorporation or reduction of molecular oxygen"/>
    <property type="evidence" value="ECO:0007669"/>
    <property type="project" value="InterPro"/>
</dbReference>
<dbReference type="PANTHER" id="PTHR24305:SF172">
    <property type="entry name" value="P450, PUTATIVE (EUROFUNG)-RELATED"/>
    <property type="match status" value="1"/>
</dbReference>
<evidence type="ECO:0008006" key="7">
    <source>
        <dbReference type="Google" id="ProtNLM"/>
    </source>
</evidence>
<feature type="binding site" description="axial binding residue" evidence="4">
    <location>
        <position position="471"/>
    </location>
    <ligand>
        <name>heme</name>
        <dbReference type="ChEBI" id="CHEBI:30413"/>
    </ligand>
    <ligandPart>
        <name>Fe</name>
        <dbReference type="ChEBI" id="CHEBI:18248"/>
    </ligandPart>
</feature>
<dbReference type="GO" id="GO:0020037">
    <property type="term" value="F:heme binding"/>
    <property type="evidence" value="ECO:0007669"/>
    <property type="project" value="InterPro"/>
</dbReference>
<comment type="cofactor">
    <cofactor evidence="4">
        <name>heme</name>
        <dbReference type="ChEBI" id="CHEBI:30413"/>
    </cofactor>
</comment>
<keyword evidence="3 4" id="KW-0408">Iron</keyword>
<dbReference type="STRING" id="356882.A0A423WI63"/>
<keyword evidence="6" id="KW-1185">Reference proteome</keyword>
<proteinExistence type="predicted"/>
<evidence type="ECO:0000256" key="1">
    <source>
        <dbReference type="ARBA" id="ARBA00022617"/>
    </source>
</evidence>
<dbReference type="InterPro" id="IPR001128">
    <property type="entry name" value="Cyt_P450"/>
</dbReference>
<dbReference type="OrthoDB" id="2789670at2759"/>
<comment type="caution">
    <text evidence="5">The sequence shown here is derived from an EMBL/GenBank/DDBJ whole genome shotgun (WGS) entry which is preliminary data.</text>
</comment>
<dbReference type="GO" id="GO:0004497">
    <property type="term" value="F:monooxygenase activity"/>
    <property type="evidence" value="ECO:0007669"/>
    <property type="project" value="InterPro"/>
</dbReference>
<dbReference type="PRINTS" id="PR00463">
    <property type="entry name" value="EP450I"/>
</dbReference>
<dbReference type="EMBL" id="LKEA01000016">
    <property type="protein sequence ID" value="ROW03102.1"/>
    <property type="molecule type" value="Genomic_DNA"/>
</dbReference>
<protein>
    <recommendedName>
        <fullName evidence="7">Cytochrome P450 monooxygenase</fullName>
    </recommendedName>
</protein>
<accession>A0A423WI63</accession>
<dbReference type="GO" id="GO:0005506">
    <property type="term" value="F:iron ion binding"/>
    <property type="evidence" value="ECO:0007669"/>
    <property type="project" value="InterPro"/>
</dbReference>